<organism evidence="1 2">
    <name type="scientific">Haemonchus contortus</name>
    <name type="common">Barber pole worm</name>
    <dbReference type="NCBI Taxonomy" id="6289"/>
    <lineage>
        <taxon>Eukaryota</taxon>
        <taxon>Metazoa</taxon>
        <taxon>Ecdysozoa</taxon>
        <taxon>Nematoda</taxon>
        <taxon>Chromadorea</taxon>
        <taxon>Rhabditida</taxon>
        <taxon>Rhabditina</taxon>
        <taxon>Rhabditomorpha</taxon>
        <taxon>Strongyloidea</taxon>
        <taxon>Trichostrongylidae</taxon>
        <taxon>Haemonchus</taxon>
    </lineage>
</organism>
<proteinExistence type="predicted"/>
<keyword evidence="1" id="KW-1185">Reference proteome</keyword>
<evidence type="ECO:0000313" key="1">
    <source>
        <dbReference type="Proteomes" id="UP000025227"/>
    </source>
</evidence>
<dbReference type="AlphaFoldDB" id="A0A7I4YTF0"/>
<name>A0A7I4YTF0_HAECO</name>
<sequence>DECIYSFSSTLHSADDTIYSSIWLLPYGWLPDDGLSDDGLSDDGRWWWFRKPCRWSNWRSGWSSHRPCRWCLFGINGNSLSCQMIFAYSR</sequence>
<evidence type="ECO:0000313" key="2">
    <source>
        <dbReference type="WBParaSite" id="HCON_00142080-00001"/>
    </source>
</evidence>
<dbReference type="Proteomes" id="UP000025227">
    <property type="component" value="Unplaced"/>
</dbReference>
<dbReference type="WBParaSite" id="HCON_00142080-00001">
    <property type="protein sequence ID" value="HCON_00142080-00001"/>
    <property type="gene ID" value="HCON_00142080"/>
</dbReference>
<protein>
    <submittedName>
        <fullName evidence="2">Ovule protein</fullName>
    </submittedName>
</protein>
<accession>A0A7I4YTF0</accession>
<reference evidence="2" key="1">
    <citation type="submission" date="2020-12" db="UniProtKB">
        <authorList>
            <consortium name="WormBaseParasite"/>
        </authorList>
    </citation>
    <scope>IDENTIFICATION</scope>
    <source>
        <strain evidence="2">MHco3</strain>
    </source>
</reference>